<feature type="non-terminal residue" evidence="2">
    <location>
        <position position="185"/>
    </location>
</feature>
<dbReference type="InterPro" id="IPR041668">
    <property type="entry name" value="Rh5_CC"/>
</dbReference>
<name>A0A1D3LAH1_PLACE</name>
<evidence type="ECO:0000313" key="3">
    <source>
        <dbReference type="Proteomes" id="UP000195879"/>
    </source>
</evidence>
<evidence type="ECO:0000313" key="2">
    <source>
        <dbReference type="EMBL" id="SCL95494.1"/>
    </source>
</evidence>
<dbReference type="EMBL" id="FMIO01000476">
    <property type="protein sequence ID" value="SCL95494.1"/>
    <property type="molecule type" value="Genomic_DNA"/>
</dbReference>
<protein>
    <recommendedName>
        <fullName evidence="1">Rh5 coiled-coil domain-containing protein</fullName>
    </recommendedName>
</protein>
<proteinExistence type="predicted"/>
<organism evidence="2 3">
    <name type="scientific">Plasmodium chabaudi adami</name>
    <dbReference type="NCBI Taxonomy" id="5826"/>
    <lineage>
        <taxon>Eukaryota</taxon>
        <taxon>Sar</taxon>
        <taxon>Alveolata</taxon>
        <taxon>Apicomplexa</taxon>
        <taxon>Aconoidasida</taxon>
        <taxon>Haemosporida</taxon>
        <taxon>Plasmodiidae</taxon>
        <taxon>Plasmodium</taxon>
        <taxon>Plasmodium (Vinckeia)</taxon>
    </lineage>
</organism>
<feature type="non-terminal residue" evidence="2">
    <location>
        <position position="1"/>
    </location>
</feature>
<dbReference type="Proteomes" id="UP000195879">
    <property type="component" value="Unassembled WGS sequence"/>
</dbReference>
<gene>
    <name evidence="2" type="ORF">PCHDK_000545200</name>
</gene>
<feature type="domain" description="Rh5 coiled-coil" evidence="1">
    <location>
        <begin position="144"/>
        <end position="184"/>
    </location>
</feature>
<dbReference type="Pfam" id="PF18515">
    <property type="entry name" value="Rh5"/>
    <property type="match status" value="1"/>
</dbReference>
<accession>A0A1D3LAH1</accession>
<sequence>DSNSSNEKQDNNKNNVISDNKFIQPHSITYFGNQKDTANDEITLYNDYTNKNDFDTFKSFNNDSEKTNRKATIVKSSFIQNFIAPSFDSSLYNKIDIIYGTSYANENLETFYVNLGVANELQNLLSTNFYYTSKNAIESTRGKLRQLDGNISKTIKDCEHIKKKLINAMLNFQNPLYEFYKNRTH</sequence>
<dbReference type="AlphaFoldDB" id="A0A1D3LAH1"/>
<reference evidence="2 3" key="1">
    <citation type="submission" date="2016-08" db="EMBL/GenBank/DDBJ databases">
        <authorList>
            <consortium name="Pathogen Informatics"/>
        </authorList>
    </citation>
    <scope>NUCLEOTIDE SEQUENCE [LARGE SCALE GENOMIC DNA]</scope>
    <source>
        <strain evidence="2 3">DK</strain>
    </source>
</reference>
<evidence type="ECO:0000259" key="1">
    <source>
        <dbReference type="Pfam" id="PF18515"/>
    </source>
</evidence>